<keyword evidence="4" id="KW-0479">Metal-binding</keyword>
<dbReference type="Proteomes" id="UP000236146">
    <property type="component" value="Unassembled WGS sequence"/>
</dbReference>
<feature type="transmembrane region" description="Helical" evidence="12">
    <location>
        <begin position="244"/>
        <end position="267"/>
    </location>
</feature>
<keyword evidence="2 10" id="KW-0645">Protease</keyword>
<gene>
    <name evidence="14" type="ORF">BFS05_01820</name>
</gene>
<feature type="transmembrane region" description="Helical" evidence="12">
    <location>
        <begin position="39"/>
        <end position="57"/>
    </location>
</feature>
<evidence type="ECO:0000256" key="8">
    <source>
        <dbReference type="ARBA" id="ARBA00023049"/>
    </source>
</evidence>
<dbReference type="Pfam" id="PF01435">
    <property type="entry name" value="Peptidase_M48"/>
    <property type="match status" value="2"/>
</dbReference>
<keyword evidence="9 12" id="KW-0472">Membrane</keyword>
<evidence type="ECO:0000256" key="10">
    <source>
        <dbReference type="RuleBase" id="RU003983"/>
    </source>
</evidence>
<feature type="domain" description="Peptidase M48" evidence="13">
    <location>
        <begin position="255"/>
        <end position="354"/>
    </location>
</feature>
<dbReference type="EMBL" id="MNLH01000002">
    <property type="protein sequence ID" value="PNS43358.1"/>
    <property type="molecule type" value="Genomic_DNA"/>
</dbReference>
<evidence type="ECO:0000256" key="1">
    <source>
        <dbReference type="ARBA" id="ARBA00022475"/>
    </source>
</evidence>
<dbReference type="PANTHER" id="PTHR43221:SF2">
    <property type="entry name" value="PROTEASE HTPX HOMOLOG"/>
    <property type="match status" value="1"/>
</dbReference>
<evidence type="ECO:0000313" key="14">
    <source>
        <dbReference type="EMBL" id="PNS43358.1"/>
    </source>
</evidence>
<evidence type="ECO:0000256" key="7">
    <source>
        <dbReference type="ARBA" id="ARBA00022989"/>
    </source>
</evidence>
<feature type="transmembrane region" description="Helical" evidence="12">
    <location>
        <begin position="150"/>
        <end position="171"/>
    </location>
</feature>
<keyword evidence="8 10" id="KW-0482">Metalloprotease</keyword>
<feature type="transmembrane region" description="Helical" evidence="12">
    <location>
        <begin position="12"/>
        <end position="33"/>
    </location>
</feature>
<evidence type="ECO:0000313" key="15">
    <source>
        <dbReference type="Proteomes" id="UP000236146"/>
    </source>
</evidence>
<organism evidence="14 15">
    <name type="scientific">Gardnerella vaginalis</name>
    <dbReference type="NCBI Taxonomy" id="2702"/>
    <lineage>
        <taxon>Bacteria</taxon>
        <taxon>Bacillati</taxon>
        <taxon>Actinomycetota</taxon>
        <taxon>Actinomycetes</taxon>
        <taxon>Bifidobacteriales</taxon>
        <taxon>Bifidobacteriaceae</taxon>
        <taxon>Gardnerella</taxon>
    </lineage>
</organism>
<dbReference type="RefSeq" id="WP_103084361.1">
    <property type="nucleotide sequence ID" value="NZ_MNLH01000002.1"/>
</dbReference>
<dbReference type="PANTHER" id="PTHR43221">
    <property type="entry name" value="PROTEASE HTPX"/>
    <property type="match status" value="1"/>
</dbReference>
<reference evidence="14 15" key="1">
    <citation type="submission" date="2016-10" db="EMBL/GenBank/DDBJ databases">
        <authorList>
            <person name="Varghese N."/>
        </authorList>
    </citation>
    <scope>NUCLEOTIDE SEQUENCE [LARGE SCALE GENOMIC DNA]</scope>
    <source>
        <strain evidence="14 15">KA00225</strain>
    </source>
</reference>
<keyword evidence="1" id="KW-1003">Cell membrane</keyword>
<protein>
    <recommendedName>
        <fullName evidence="13">Peptidase M48 domain-containing protein</fullName>
    </recommendedName>
</protein>
<comment type="caution">
    <text evidence="14">The sequence shown here is derived from an EMBL/GenBank/DDBJ whole genome shotgun (WGS) entry which is preliminary data.</text>
</comment>
<evidence type="ECO:0000256" key="5">
    <source>
        <dbReference type="ARBA" id="ARBA00022801"/>
    </source>
</evidence>
<proteinExistence type="inferred from homology"/>
<sequence length="362" mass="40663">MFSNEGKKYRNIMRVALLFAIMWIPLIVLWIILGSKLEFLIWFILIGIAINFASYWLSEKVVIAIMNAREVTEEEEPVLYSVVREISARLEKPMPAIYVAPYSSPNSFATGRSERHAVLCCTRGLLNILNERELHSVVSHELMHVYNNDIFVSALASFMAAIVSYFGYWLMYVGETHARIYKNRWDKRDSSRGDNSSGDSSSLSSSSVDNSDSDSSDAGVVKSNSDKQKSKTAEKLRDILKFHAFGIVTIIGKCLSCVFGSLGALFIKLVLSKNREFSADEDASKLMGDPSALASALNKIAYVSELHKMDFGAGSHIMASIMIIDPYEKRSTMFSRFFSVHTSSDDRIEKLMHMENELHLSV</sequence>
<feature type="domain" description="Peptidase M48" evidence="13">
    <location>
        <begin position="77"/>
        <end position="170"/>
    </location>
</feature>
<keyword evidence="3 12" id="KW-0812">Transmembrane</keyword>
<comment type="similarity">
    <text evidence="10">Belongs to the peptidase M48 family.</text>
</comment>
<dbReference type="GO" id="GO:0004222">
    <property type="term" value="F:metalloendopeptidase activity"/>
    <property type="evidence" value="ECO:0007669"/>
    <property type="project" value="InterPro"/>
</dbReference>
<evidence type="ECO:0000256" key="9">
    <source>
        <dbReference type="ARBA" id="ARBA00023136"/>
    </source>
</evidence>
<evidence type="ECO:0000256" key="6">
    <source>
        <dbReference type="ARBA" id="ARBA00022833"/>
    </source>
</evidence>
<dbReference type="GO" id="GO:0046872">
    <property type="term" value="F:metal ion binding"/>
    <property type="evidence" value="ECO:0007669"/>
    <property type="project" value="UniProtKB-KW"/>
</dbReference>
<evidence type="ECO:0000256" key="4">
    <source>
        <dbReference type="ARBA" id="ARBA00022723"/>
    </source>
</evidence>
<dbReference type="GO" id="GO:0006508">
    <property type="term" value="P:proteolysis"/>
    <property type="evidence" value="ECO:0007669"/>
    <property type="project" value="UniProtKB-KW"/>
</dbReference>
<evidence type="ECO:0000256" key="12">
    <source>
        <dbReference type="SAM" id="Phobius"/>
    </source>
</evidence>
<evidence type="ECO:0000256" key="2">
    <source>
        <dbReference type="ARBA" id="ARBA00022670"/>
    </source>
</evidence>
<evidence type="ECO:0000256" key="11">
    <source>
        <dbReference type="SAM" id="MobiDB-lite"/>
    </source>
</evidence>
<comment type="cofactor">
    <cofactor evidence="10">
        <name>Zn(2+)</name>
        <dbReference type="ChEBI" id="CHEBI:29105"/>
    </cofactor>
    <text evidence="10">Binds 1 zinc ion per subunit.</text>
</comment>
<dbReference type="InterPro" id="IPR001915">
    <property type="entry name" value="Peptidase_M48"/>
</dbReference>
<accession>A0A2K1SV13</accession>
<dbReference type="OrthoDB" id="15218at2"/>
<keyword evidence="6 10" id="KW-0862">Zinc</keyword>
<feature type="region of interest" description="Disordered" evidence="11">
    <location>
        <begin position="187"/>
        <end position="229"/>
    </location>
</feature>
<dbReference type="AlphaFoldDB" id="A0A2K1SV13"/>
<dbReference type="Gene3D" id="3.30.2010.10">
    <property type="entry name" value="Metalloproteases ('zincins'), catalytic domain"/>
    <property type="match status" value="1"/>
</dbReference>
<evidence type="ECO:0000256" key="3">
    <source>
        <dbReference type="ARBA" id="ARBA00022692"/>
    </source>
</evidence>
<evidence type="ECO:0000259" key="13">
    <source>
        <dbReference type="Pfam" id="PF01435"/>
    </source>
</evidence>
<keyword evidence="5 10" id="KW-0378">Hydrolase</keyword>
<feature type="compositionally biased region" description="Low complexity" evidence="11">
    <location>
        <begin position="193"/>
        <end position="210"/>
    </location>
</feature>
<keyword evidence="7 12" id="KW-1133">Transmembrane helix</keyword>
<dbReference type="InterPro" id="IPR050083">
    <property type="entry name" value="HtpX_protease"/>
</dbReference>
<name>A0A2K1SV13_GARVA</name>